<dbReference type="EMBL" id="GBXM01075689">
    <property type="protein sequence ID" value="JAH32888.1"/>
    <property type="molecule type" value="Transcribed_RNA"/>
</dbReference>
<protein>
    <submittedName>
        <fullName evidence="1">Uncharacterized protein</fullName>
    </submittedName>
</protein>
<dbReference type="AlphaFoldDB" id="A0A0E9RXD0"/>
<name>A0A0E9RXD0_ANGAN</name>
<accession>A0A0E9RXD0</accession>
<reference evidence="1" key="2">
    <citation type="journal article" date="2015" name="Fish Shellfish Immunol.">
        <title>Early steps in the European eel (Anguilla anguilla)-Vibrio vulnificus interaction in the gills: Role of the RtxA13 toxin.</title>
        <authorList>
            <person name="Callol A."/>
            <person name="Pajuelo D."/>
            <person name="Ebbesson L."/>
            <person name="Teles M."/>
            <person name="MacKenzie S."/>
            <person name="Amaro C."/>
        </authorList>
    </citation>
    <scope>NUCLEOTIDE SEQUENCE</scope>
</reference>
<reference evidence="1" key="1">
    <citation type="submission" date="2014-11" db="EMBL/GenBank/DDBJ databases">
        <authorList>
            <person name="Amaro Gonzalez C."/>
        </authorList>
    </citation>
    <scope>NUCLEOTIDE SEQUENCE</scope>
</reference>
<sequence length="59" mass="6679">MTTVPRRSIIPDRRLNIKSVEALSVSGDPQSQQNTASLLHWVTPWFVKTWGCSVCVQRP</sequence>
<evidence type="ECO:0000313" key="1">
    <source>
        <dbReference type="EMBL" id="JAH32888.1"/>
    </source>
</evidence>
<organism evidence="1">
    <name type="scientific">Anguilla anguilla</name>
    <name type="common">European freshwater eel</name>
    <name type="synonym">Muraena anguilla</name>
    <dbReference type="NCBI Taxonomy" id="7936"/>
    <lineage>
        <taxon>Eukaryota</taxon>
        <taxon>Metazoa</taxon>
        <taxon>Chordata</taxon>
        <taxon>Craniata</taxon>
        <taxon>Vertebrata</taxon>
        <taxon>Euteleostomi</taxon>
        <taxon>Actinopterygii</taxon>
        <taxon>Neopterygii</taxon>
        <taxon>Teleostei</taxon>
        <taxon>Anguilliformes</taxon>
        <taxon>Anguillidae</taxon>
        <taxon>Anguilla</taxon>
    </lineage>
</organism>
<proteinExistence type="predicted"/>